<dbReference type="EMBL" id="JAPHNI010000154">
    <property type="protein sequence ID" value="KAJ8115165.1"/>
    <property type="molecule type" value="Genomic_DNA"/>
</dbReference>
<organism evidence="1 2">
    <name type="scientific">Boeremia exigua</name>
    <dbReference type="NCBI Taxonomy" id="749465"/>
    <lineage>
        <taxon>Eukaryota</taxon>
        <taxon>Fungi</taxon>
        <taxon>Dikarya</taxon>
        <taxon>Ascomycota</taxon>
        <taxon>Pezizomycotina</taxon>
        <taxon>Dothideomycetes</taxon>
        <taxon>Pleosporomycetidae</taxon>
        <taxon>Pleosporales</taxon>
        <taxon>Pleosporineae</taxon>
        <taxon>Didymellaceae</taxon>
        <taxon>Boeremia</taxon>
    </lineage>
</organism>
<evidence type="ECO:0000313" key="2">
    <source>
        <dbReference type="Proteomes" id="UP001153331"/>
    </source>
</evidence>
<accession>A0ACC2IJ13</accession>
<keyword evidence="2" id="KW-1185">Reference proteome</keyword>
<name>A0ACC2IJ13_9PLEO</name>
<proteinExistence type="predicted"/>
<comment type="caution">
    <text evidence="1">The sequence shown here is derived from an EMBL/GenBank/DDBJ whole genome shotgun (WGS) entry which is preliminary data.</text>
</comment>
<evidence type="ECO:0000313" key="1">
    <source>
        <dbReference type="EMBL" id="KAJ8115165.1"/>
    </source>
</evidence>
<protein>
    <submittedName>
        <fullName evidence="1">Uncharacterized protein</fullName>
    </submittedName>
</protein>
<dbReference type="Proteomes" id="UP001153331">
    <property type="component" value="Unassembled WGS sequence"/>
</dbReference>
<reference evidence="1" key="1">
    <citation type="submission" date="2022-11" db="EMBL/GenBank/DDBJ databases">
        <title>Genome Sequence of Boeremia exigua.</title>
        <authorList>
            <person name="Buettner E."/>
        </authorList>
    </citation>
    <scope>NUCLEOTIDE SEQUENCE</scope>
    <source>
        <strain evidence="1">CU02</strain>
    </source>
</reference>
<sequence length="515" mass="57862">MPGGIHAPIEETLKWPTPNYVNPITRPNTMLVAACIFGPFTFAMLMARLWVRIFHQRNPGWDDWLMVAGTIPTIAATSIFPLASNSGFNRHLWDINLLAEPHKMVVARKYILAILCIFCVASGLIKISILLFYRRLSSRVVSNSFRWATWITIGFIATSTIAFTLVPIFGCNPISAFWDQVDVLKLLKGYQYKCFDEGADIFAASVISAFQDLITAVLPTFLYWNLHIPVRQKIALFGIFAIGYGVAALGALRAYYSWQIYFETYDVTWVSWDLFFITLLELHVGCFCANAPCLKVFFKHFFHERLTSSAKRSAASGQKNSSSGTGTQSSKSSASILKEKVSTLLSKGSSTYSKYGYLSEPHAEVSVDIHGGVQVQKDVHIDHSPASPTAVEPTHRDIRQSVDTTDMMCAQYYDDIEMGNYTTGRNSQISSLHPNEVEVQALPAMPQALKLPHSTKSFLSFKRQPRSPRVSSHPDWPICVLPATITEERPDDNLRPEDCPQRSDSQRKPLWQIWT</sequence>
<gene>
    <name evidence="1" type="ORF">OPT61_g3127</name>
</gene>